<comment type="caution">
    <text evidence="1">The sequence shown here is derived from an EMBL/GenBank/DDBJ whole genome shotgun (WGS) entry which is preliminary data.</text>
</comment>
<organism evidence="1 2">
    <name type="scientific">Dreissena polymorpha</name>
    <name type="common">Zebra mussel</name>
    <name type="synonym">Mytilus polymorpha</name>
    <dbReference type="NCBI Taxonomy" id="45954"/>
    <lineage>
        <taxon>Eukaryota</taxon>
        <taxon>Metazoa</taxon>
        <taxon>Spiralia</taxon>
        <taxon>Lophotrochozoa</taxon>
        <taxon>Mollusca</taxon>
        <taxon>Bivalvia</taxon>
        <taxon>Autobranchia</taxon>
        <taxon>Heteroconchia</taxon>
        <taxon>Euheterodonta</taxon>
        <taxon>Imparidentia</taxon>
        <taxon>Neoheterodontei</taxon>
        <taxon>Myida</taxon>
        <taxon>Dreissenoidea</taxon>
        <taxon>Dreissenidae</taxon>
        <taxon>Dreissena</taxon>
    </lineage>
</organism>
<keyword evidence="2" id="KW-1185">Reference proteome</keyword>
<dbReference type="AlphaFoldDB" id="A0A9D4D5V5"/>
<name>A0A9D4D5V5_DREPO</name>
<gene>
    <name evidence="1" type="ORF">DPMN_045105</name>
</gene>
<evidence type="ECO:0000313" key="1">
    <source>
        <dbReference type="EMBL" id="KAH3738471.1"/>
    </source>
</evidence>
<protein>
    <submittedName>
        <fullName evidence="1">Uncharacterized protein</fullName>
    </submittedName>
</protein>
<proteinExistence type="predicted"/>
<dbReference type="EMBL" id="JAIWYP010000011">
    <property type="protein sequence ID" value="KAH3738471.1"/>
    <property type="molecule type" value="Genomic_DNA"/>
</dbReference>
<evidence type="ECO:0000313" key="2">
    <source>
        <dbReference type="Proteomes" id="UP000828390"/>
    </source>
</evidence>
<dbReference type="Proteomes" id="UP000828390">
    <property type="component" value="Unassembled WGS sequence"/>
</dbReference>
<reference evidence="1" key="1">
    <citation type="journal article" date="2019" name="bioRxiv">
        <title>The Genome of the Zebra Mussel, Dreissena polymorpha: A Resource for Invasive Species Research.</title>
        <authorList>
            <person name="McCartney M.A."/>
            <person name="Auch B."/>
            <person name="Kono T."/>
            <person name="Mallez S."/>
            <person name="Zhang Y."/>
            <person name="Obille A."/>
            <person name="Becker A."/>
            <person name="Abrahante J.E."/>
            <person name="Garbe J."/>
            <person name="Badalamenti J.P."/>
            <person name="Herman A."/>
            <person name="Mangelson H."/>
            <person name="Liachko I."/>
            <person name="Sullivan S."/>
            <person name="Sone E.D."/>
            <person name="Koren S."/>
            <person name="Silverstein K.A.T."/>
            <person name="Beckman K.B."/>
            <person name="Gohl D.M."/>
        </authorList>
    </citation>
    <scope>NUCLEOTIDE SEQUENCE</scope>
    <source>
        <strain evidence="1">Duluth1</strain>
        <tissue evidence="1">Whole animal</tissue>
    </source>
</reference>
<reference evidence="1" key="2">
    <citation type="submission" date="2020-11" db="EMBL/GenBank/DDBJ databases">
        <authorList>
            <person name="McCartney M.A."/>
            <person name="Auch B."/>
            <person name="Kono T."/>
            <person name="Mallez S."/>
            <person name="Becker A."/>
            <person name="Gohl D.M."/>
            <person name="Silverstein K.A.T."/>
            <person name="Koren S."/>
            <person name="Bechman K.B."/>
            <person name="Herman A."/>
            <person name="Abrahante J.E."/>
            <person name="Garbe J."/>
        </authorList>
    </citation>
    <scope>NUCLEOTIDE SEQUENCE</scope>
    <source>
        <strain evidence="1">Duluth1</strain>
        <tissue evidence="1">Whole animal</tissue>
    </source>
</reference>
<accession>A0A9D4D5V5</accession>
<sequence>MSEEKLKRDKRKATHSIQSLWERNNQREISTSRLLRECAHVYGPAASGGQC</sequence>